<protein>
    <submittedName>
        <fullName evidence="1">Uncharacterized protein</fullName>
    </submittedName>
</protein>
<name>A0A0U5CHX2_ASPCI</name>
<dbReference type="EMBL" id="CDMC01000018">
    <property type="protein sequence ID" value="CEL10442.1"/>
    <property type="molecule type" value="Genomic_DNA"/>
</dbReference>
<evidence type="ECO:0000313" key="1">
    <source>
        <dbReference type="EMBL" id="CEL10442.1"/>
    </source>
</evidence>
<gene>
    <name evidence="1" type="ORF">ASPCAL13561</name>
</gene>
<accession>A0A0U5CHX2</accession>
<dbReference type="AlphaFoldDB" id="A0A0U5CHX2"/>
<proteinExistence type="predicted"/>
<keyword evidence="2" id="KW-1185">Reference proteome</keyword>
<sequence>MEFIELLIKEDVRRYRDSNGTSEREKPTRVQSYKALVHEDKALLNGMSLDDVRLHYQQYLEAVPAEEERGRPLTNETFCVVIDDELVEHLATAEKEQLLALSARGTFVAKKTAYWVKVVETGPAEEDDAGWMKCSTYRLWTLWADMDAITGMSSWNAMNDGPFTG</sequence>
<reference evidence="2" key="1">
    <citation type="journal article" date="2016" name="Genome Announc.">
        <title>Draft genome sequences of fungus Aspergillus calidoustus.</title>
        <authorList>
            <person name="Horn F."/>
            <person name="Linde J."/>
            <person name="Mattern D.J."/>
            <person name="Walther G."/>
            <person name="Guthke R."/>
            <person name="Scherlach K."/>
            <person name="Martin K."/>
            <person name="Brakhage A.A."/>
            <person name="Petzke L."/>
            <person name="Valiante V."/>
        </authorList>
    </citation>
    <scope>NUCLEOTIDE SEQUENCE [LARGE SCALE GENOMIC DNA]</scope>
    <source>
        <strain evidence="2">SF006504</strain>
    </source>
</reference>
<dbReference type="Proteomes" id="UP000054771">
    <property type="component" value="Unassembled WGS sequence"/>
</dbReference>
<evidence type="ECO:0000313" key="2">
    <source>
        <dbReference type="Proteomes" id="UP000054771"/>
    </source>
</evidence>
<dbReference type="OrthoDB" id="6499973at2759"/>
<organism evidence="1 2">
    <name type="scientific">Aspergillus calidoustus</name>
    <dbReference type="NCBI Taxonomy" id="454130"/>
    <lineage>
        <taxon>Eukaryota</taxon>
        <taxon>Fungi</taxon>
        <taxon>Dikarya</taxon>
        <taxon>Ascomycota</taxon>
        <taxon>Pezizomycotina</taxon>
        <taxon>Eurotiomycetes</taxon>
        <taxon>Eurotiomycetidae</taxon>
        <taxon>Eurotiales</taxon>
        <taxon>Aspergillaceae</taxon>
        <taxon>Aspergillus</taxon>
        <taxon>Aspergillus subgen. Nidulantes</taxon>
    </lineage>
</organism>